<dbReference type="InterPro" id="IPR029479">
    <property type="entry name" value="Nitroreductase"/>
</dbReference>
<dbReference type="CDD" id="cd02138">
    <property type="entry name" value="TdsD-like"/>
    <property type="match status" value="1"/>
</dbReference>
<evidence type="ECO:0000313" key="5">
    <source>
        <dbReference type="Proteomes" id="UP000198736"/>
    </source>
</evidence>
<dbReference type="GO" id="GO:0016491">
    <property type="term" value="F:oxidoreductase activity"/>
    <property type="evidence" value="ECO:0007669"/>
    <property type="project" value="UniProtKB-KW"/>
</dbReference>
<accession>A0A0S4L7J6</accession>
<keyword evidence="5" id="KW-1185">Reference proteome</keyword>
<dbReference type="AlphaFoldDB" id="A0A0S4L7J6"/>
<organism evidence="4 5">
    <name type="scientific">Candidatus Nitrospira nitrificans</name>
    <dbReference type="NCBI Taxonomy" id="1742973"/>
    <lineage>
        <taxon>Bacteria</taxon>
        <taxon>Pseudomonadati</taxon>
        <taxon>Nitrospirota</taxon>
        <taxon>Nitrospiria</taxon>
        <taxon>Nitrospirales</taxon>
        <taxon>Nitrospiraceae</taxon>
        <taxon>Nitrospira</taxon>
    </lineage>
</organism>
<dbReference type="EC" id="1.-.-.-" evidence="4"/>
<dbReference type="PANTHER" id="PTHR43673:SF10">
    <property type="entry name" value="NADH DEHYDROGENASE_NAD(P)H NITROREDUCTASE XCC3605-RELATED"/>
    <property type="match status" value="1"/>
</dbReference>
<evidence type="ECO:0000313" key="4">
    <source>
        <dbReference type="EMBL" id="CUS32573.1"/>
    </source>
</evidence>
<evidence type="ECO:0000256" key="1">
    <source>
        <dbReference type="ARBA" id="ARBA00007118"/>
    </source>
</evidence>
<evidence type="ECO:0000259" key="3">
    <source>
        <dbReference type="Pfam" id="PF00881"/>
    </source>
</evidence>
<name>A0A0S4L7J6_9BACT</name>
<dbReference type="EMBL" id="CZPZ01000002">
    <property type="protein sequence ID" value="CUS32573.1"/>
    <property type="molecule type" value="Genomic_DNA"/>
</dbReference>
<proteinExistence type="inferred from homology"/>
<dbReference type="Proteomes" id="UP000198736">
    <property type="component" value="Unassembled WGS sequence"/>
</dbReference>
<protein>
    <submittedName>
        <fullName evidence="4">Nitroreductase</fullName>
        <ecNumber evidence="4">1.-.-.-</ecNumber>
    </submittedName>
</protein>
<sequence length="198" mass="22660">MDKPAQTQFPIHDLLLRRWSPRAFDERPVESHMLWSLFEAARWAPSSNNEQPWRFIVATKRDHEMEWKRLFDCLAEGNRVWVIRAPVLILSIASLNFEDDGKPNRHAFHDTGLAVENLVLQATASGLVAHQMAGFDVEKARVDLKIPSGYEPVAMIAVGYPGDPAVLPERLRERELRPRSRRPIGESTFFGRWGTPIP</sequence>
<dbReference type="OrthoDB" id="9782629at2"/>
<dbReference type="InterPro" id="IPR000415">
    <property type="entry name" value="Nitroreductase-like"/>
</dbReference>
<keyword evidence="2 4" id="KW-0560">Oxidoreductase</keyword>
<dbReference type="RefSeq" id="WP_090894487.1">
    <property type="nucleotide sequence ID" value="NZ_CZPZ01000002.1"/>
</dbReference>
<dbReference type="Gene3D" id="3.40.109.10">
    <property type="entry name" value="NADH Oxidase"/>
    <property type="match status" value="1"/>
</dbReference>
<reference evidence="5" key="1">
    <citation type="submission" date="2015-10" db="EMBL/GenBank/DDBJ databases">
        <authorList>
            <person name="Luecker S."/>
            <person name="Luecker S."/>
        </authorList>
    </citation>
    <scope>NUCLEOTIDE SEQUENCE [LARGE SCALE GENOMIC DNA]</scope>
</reference>
<dbReference type="SUPFAM" id="SSF55469">
    <property type="entry name" value="FMN-dependent nitroreductase-like"/>
    <property type="match status" value="1"/>
</dbReference>
<feature type="domain" description="Nitroreductase" evidence="3">
    <location>
        <begin position="16"/>
        <end position="77"/>
    </location>
</feature>
<comment type="similarity">
    <text evidence="1">Belongs to the nitroreductase family.</text>
</comment>
<dbReference type="STRING" id="1742973.COMA2_100189"/>
<gene>
    <name evidence="4" type="ORF">COMA2_100189</name>
</gene>
<evidence type="ECO:0000256" key="2">
    <source>
        <dbReference type="ARBA" id="ARBA00023002"/>
    </source>
</evidence>
<dbReference type="PANTHER" id="PTHR43673">
    <property type="entry name" value="NAD(P)H NITROREDUCTASE YDGI-RELATED"/>
    <property type="match status" value="1"/>
</dbReference>
<dbReference type="Pfam" id="PF00881">
    <property type="entry name" value="Nitroreductase"/>
    <property type="match status" value="1"/>
</dbReference>